<evidence type="ECO:0000313" key="2">
    <source>
        <dbReference type="EMBL" id="HIQ90261.1"/>
    </source>
</evidence>
<protein>
    <recommendedName>
        <fullName evidence="4">DUF948 domain-containing protein</fullName>
    </recommendedName>
</protein>
<reference evidence="2" key="1">
    <citation type="submission" date="2020-10" db="EMBL/GenBank/DDBJ databases">
        <authorList>
            <person name="Gilroy R."/>
        </authorList>
    </citation>
    <scope>NUCLEOTIDE SEQUENCE</scope>
    <source>
        <strain evidence="2">CHK147-3167</strain>
    </source>
</reference>
<feature type="transmembrane region" description="Helical" evidence="1">
    <location>
        <begin position="12"/>
        <end position="31"/>
    </location>
</feature>
<name>A0A9D0ZPX1_9FIRM</name>
<dbReference type="Proteomes" id="UP000886786">
    <property type="component" value="Unassembled WGS sequence"/>
</dbReference>
<reference evidence="2" key="2">
    <citation type="journal article" date="2021" name="PeerJ">
        <title>Extensive microbial diversity within the chicken gut microbiome revealed by metagenomics and culture.</title>
        <authorList>
            <person name="Gilroy R."/>
            <person name="Ravi A."/>
            <person name="Getino M."/>
            <person name="Pursley I."/>
            <person name="Horton D.L."/>
            <person name="Alikhan N.F."/>
            <person name="Baker D."/>
            <person name="Gharbi K."/>
            <person name="Hall N."/>
            <person name="Watson M."/>
            <person name="Adriaenssens E.M."/>
            <person name="Foster-Nyarko E."/>
            <person name="Jarju S."/>
            <person name="Secka A."/>
            <person name="Antonio M."/>
            <person name="Oren A."/>
            <person name="Chaudhuri R.R."/>
            <person name="La Ragione R."/>
            <person name="Hildebrand F."/>
            <person name="Pallen M.J."/>
        </authorList>
    </citation>
    <scope>NUCLEOTIDE SEQUENCE</scope>
    <source>
        <strain evidence="2">CHK147-3167</strain>
    </source>
</reference>
<accession>A0A9D0ZPX1</accession>
<keyword evidence="1" id="KW-0472">Membrane</keyword>
<evidence type="ECO:0000256" key="1">
    <source>
        <dbReference type="SAM" id="Phobius"/>
    </source>
</evidence>
<proteinExistence type="predicted"/>
<sequence length="93" mass="10256">MNIFIQSLSVIFYILLIILVVALIVLVVNTIKTLAKVDRLVDDVADKSRKLDGVFNIIDSATDAMVSVSDTIVSFVADKIGSLFKRKRGNEND</sequence>
<gene>
    <name evidence="2" type="ORF">IAB27_01340</name>
</gene>
<keyword evidence="1" id="KW-1133">Transmembrane helix</keyword>
<comment type="caution">
    <text evidence="2">The sequence shown here is derived from an EMBL/GenBank/DDBJ whole genome shotgun (WGS) entry which is preliminary data.</text>
</comment>
<dbReference type="EMBL" id="DVFV01000028">
    <property type="protein sequence ID" value="HIQ90261.1"/>
    <property type="molecule type" value="Genomic_DNA"/>
</dbReference>
<evidence type="ECO:0008006" key="4">
    <source>
        <dbReference type="Google" id="ProtNLM"/>
    </source>
</evidence>
<keyword evidence="1" id="KW-0812">Transmembrane</keyword>
<dbReference type="AlphaFoldDB" id="A0A9D0ZPX1"/>
<evidence type="ECO:0000313" key="3">
    <source>
        <dbReference type="Proteomes" id="UP000886786"/>
    </source>
</evidence>
<organism evidence="2 3">
    <name type="scientific">Candidatus Coprosoma intestinipullorum</name>
    <dbReference type="NCBI Taxonomy" id="2840752"/>
    <lineage>
        <taxon>Bacteria</taxon>
        <taxon>Bacillati</taxon>
        <taxon>Bacillota</taxon>
        <taxon>Bacillota incertae sedis</taxon>
        <taxon>Candidatus Coprosoma</taxon>
    </lineage>
</organism>